<dbReference type="Gramene" id="ONK73391">
    <property type="protein sequence ID" value="ONK73391"/>
    <property type="gene ID" value="A4U43_C04F31000"/>
</dbReference>
<dbReference type="AlphaFoldDB" id="A0A5P1F9S2"/>
<name>A0A5P1F9S2_ASPOF</name>
<sequence length="345" mass="37651">MDRRRGRGGGGQGRTQRGDESVGVAVVEVEDVAEAKGGRRRRRRRKDEGREEPGEHPTPPRQVDINIQELIGSTIRQEVPDRGRGKGKRPLHVPLSLPSSKKLHLASPEPESVPRDSSRVREDTHVVRTQEPKVGSSGKEPILLDDEEIQVDYGHDDTDAYLTEPEDVGNFGDVSSSDDESDFGIAGEEIPPSLPPSGHFEPTTAFEGAFSILTSISKVEMIEVPVPSPALLVRRRLIIHGASDDDDDVLISAVPTWVEQEGPTSPEPSCDEGLIMTIAIPSEAEISSTGVKFVPTDVLTTTAMVVAELQDEMERLSDIRSRAIPINPRVLREKAQKGGHEVRDA</sequence>
<organism evidence="2 3">
    <name type="scientific">Asparagus officinalis</name>
    <name type="common">Garden asparagus</name>
    <dbReference type="NCBI Taxonomy" id="4686"/>
    <lineage>
        <taxon>Eukaryota</taxon>
        <taxon>Viridiplantae</taxon>
        <taxon>Streptophyta</taxon>
        <taxon>Embryophyta</taxon>
        <taxon>Tracheophyta</taxon>
        <taxon>Spermatophyta</taxon>
        <taxon>Magnoliopsida</taxon>
        <taxon>Liliopsida</taxon>
        <taxon>Asparagales</taxon>
        <taxon>Asparagaceae</taxon>
        <taxon>Asparagoideae</taxon>
        <taxon>Asparagus</taxon>
    </lineage>
</organism>
<protein>
    <submittedName>
        <fullName evidence="2">Uncharacterized protein</fullName>
    </submittedName>
</protein>
<evidence type="ECO:0000313" key="3">
    <source>
        <dbReference type="Proteomes" id="UP000243459"/>
    </source>
</evidence>
<reference evidence="3" key="1">
    <citation type="journal article" date="2017" name="Nat. Commun.">
        <title>The asparagus genome sheds light on the origin and evolution of a young Y chromosome.</title>
        <authorList>
            <person name="Harkess A."/>
            <person name="Zhou J."/>
            <person name="Xu C."/>
            <person name="Bowers J.E."/>
            <person name="Van der Hulst R."/>
            <person name="Ayyampalayam S."/>
            <person name="Mercati F."/>
            <person name="Riccardi P."/>
            <person name="McKain M.R."/>
            <person name="Kakrana A."/>
            <person name="Tang H."/>
            <person name="Ray J."/>
            <person name="Groenendijk J."/>
            <person name="Arikit S."/>
            <person name="Mathioni S.M."/>
            <person name="Nakano M."/>
            <person name="Shan H."/>
            <person name="Telgmann-Rauber A."/>
            <person name="Kanno A."/>
            <person name="Yue Z."/>
            <person name="Chen H."/>
            <person name="Li W."/>
            <person name="Chen Y."/>
            <person name="Xu X."/>
            <person name="Zhang Y."/>
            <person name="Luo S."/>
            <person name="Chen H."/>
            <person name="Gao J."/>
            <person name="Mao Z."/>
            <person name="Pires J.C."/>
            <person name="Luo M."/>
            <person name="Kudrna D."/>
            <person name="Wing R.A."/>
            <person name="Meyers B.C."/>
            <person name="Yi K."/>
            <person name="Kong H."/>
            <person name="Lavrijsen P."/>
            <person name="Sunseri F."/>
            <person name="Falavigna A."/>
            <person name="Ye Y."/>
            <person name="Leebens-Mack J.H."/>
            <person name="Chen G."/>
        </authorList>
    </citation>
    <scope>NUCLEOTIDE SEQUENCE [LARGE SCALE GENOMIC DNA]</scope>
    <source>
        <strain evidence="3">cv. DH0086</strain>
    </source>
</reference>
<feature type="compositionally biased region" description="Basic and acidic residues" evidence="1">
    <location>
        <begin position="112"/>
        <end position="131"/>
    </location>
</feature>
<feature type="compositionally biased region" description="Basic and acidic residues" evidence="1">
    <location>
        <begin position="46"/>
        <end position="55"/>
    </location>
</feature>
<accession>A0A5P1F9S2</accession>
<evidence type="ECO:0000256" key="1">
    <source>
        <dbReference type="SAM" id="MobiDB-lite"/>
    </source>
</evidence>
<dbReference type="Proteomes" id="UP000243459">
    <property type="component" value="Chromosome 4"/>
</dbReference>
<feature type="region of interest" description="Disordered" evidence="1">
    <location>
        <begin position="1"/>
        <end position="141"/>
    </location>
</feature>
<dbReference type="EMBL" id="CM007384">
    <property type="protein sequence ID" value="ONK73391.1"/>
    <property type="molecule type" value="Genomic_DNA"/>
</dbReference>
<gene>
    <name evidence="2" type="ORF">A4U43_C04F31000</name>
</gene>
<feature type="compositionally biased region" description="Low complexity" evidence="1">
    <location>
        <begin position="92"/>
        <end position="108"/>
    </location>
</feature>
<evidence type="ECO:0000313" key="2">
    <source>
        <dbReference type="EMBL" id="ONK73391.1"/>
    </source>
</evidence>
<proteinExistence type="predicted"/>
<keyword evidence="3" id="KW-1185">Reference proteome</keyword>